<dbReference type="AlphaFoldDB" id="A0A915JVG9"/>
<keyword evidence="1" id="KW-1133">Transmembrane helix</keyword>
<reference evidence="3" key="1">
    <citation type="submission" date="2022-11" db="UniProtKB">
        <authorList>
            <consortium name="WormBaseParasite"/>
        </authorList>
    </citation>
    <scope>IDENTIFICATION</scope>
</reference>
<accession>A0A915JVG9</accession>
<evidence type="ECO:0000256" key="1">
    <source>
        <dbReference type="SAM" id="Phobius"/>
    </source>
</evidence>
<dbReference type="WBParaSite" id="nRc.2.0.1.t29762-RA">
    <property type="protein sequence ID" value="nRc.2.0.1.t29762-RA"/>
    <property type="gene ID" value="nRc.2.0.1.g29762"/>
</dbReference>
<protein>
    <submittedName>
        <fullName evidence="3">Uncharacterized protein</fullName>
    </submittedName>
</protein>
<keyword evidence="1" id="KW-0472">Membrane</keyword>
<dbReference type="InterPro" id="IPR011049">
    <property type="entry name" value="Serralysin-like_metalloprot_C"/>
</dbReference>
<sequence>MHADFQSEIQSLEAVPLASQNNLIGDIKHHSGIQNIDEEPNLHHFKIYLSEFFDTIKPSKLEQESADVASISRYIFGALLSSVRDVGTNVYEMRPKEENVPSETTFLIRLNVKDSINELLHQERNLILNVNEHLNTKDVFDDRSELTENANTLLVHFAQNLEKSSFDPMSGYLERSVNIHQAQFSTFKEKYTLQRIKKGMGKNGDDKSRTVNYLENMDDDTISDQSVSFGGSFRESDSNMHYKSEPNDHSLPLEGVAQMIKLTTESNKQNDIANFYFVDDFQFANNRERRFAKKSDYLEACNGNRLKRIMLDICGKTNDNQETEQLEPEVVHVTLEKKVILEELSAISNHAMMGFMVRDLILDIYHENKPAIFKDSSFLLATIFSPQIAHFLSKKASVMLANEFKMTGYLTKGLAFGVSRAVSLYVLYDFIDNTIQYIGNNSDQSAKTAMEIDGAFLAIDTIVGVINGLEFLGVITGAFAIAGPISGIIAVGLVLALNLYDLHNRIKNIGKIVHLSFNDRMEERLRGFFHMDPAQNVEELMNEAIANEQLKTHAMNFLTKQHTYDTFFTKSATIVNGTLRMESDATINVQNEEQFFVSRASPKSTENFTTICKLGEESIELRKWKFWLDGVVNFFKPSSQDDHILHWGYVCRHSFGVKVSSNSQTLAAYFDMGDGDDVVKGFVNASNSFRLGKGRKLISGGDRDDIFTLDNLNITGMLHGGSGMDTLHISSREWSPNILLFDNRFLSNEFEVRDVEIILGRPGVPDNILYLCTFRMVRLYGGDQSNADHIKIPDNDCIHDMVIYLDGQTGVHNSANTGHFVYAIIVTLQ</sequence>
<proteinExistence type="predicted"/>
<organism evidence="2 3">
    <name type="scientific">Romanomermis culicivorax</name>
    <name type="common">Nematode worm</name>
    <dbReference type="NCBI Taxonomy" id="13658"/>
    <lineage>
        <taxon>Eukaryota</taxon>
        <taxon>Metazoa</taxon>
        <taxon>Ecdysozoa</taxon>
        <taxon>Nematoda</taxon>
        <taxon>Enoplea</taxon>
        <taxon>Dorylaimia</taxon>
        <taxon>Mermithida</taxon>
        <taxon>Mermithoidea</taxon>
        <taxon>Mermithidae</taxon>
        <taxon>Romanomermis</taxon>
    </lineage>
</organism>
<keyword evidence="2" id="KW-1185">Reference proteome</keyword>
<dbReference type="Proteomes" id="UP000887565">
    <property type="component" value="Unplaced"/>
</dbReference>
<keyword evidence="1" id="KW-0812">Transmembrane</keyword>
<evidence type="ECO:0000313" key="3">
    <source>
        <dbReference type="WBParaSite" id="nRc.2.0.1.t29762-RA"/>
    </source>
</evidence>
<dbReference type="SUPFAM" id="SSF51120">
    <property type="entry name" value="beta-Roll"/>
    <property type="match status" value="1"/>
</dbReference>
<feature type="transmembrane region" description="Helical" evidence="1">
    <location>
        <begin position="471"/>
        <end position="497"/>
    </location>
</feature>
<name>A0A915JVG9_ROMCU</name>
<evidence type="ECO:0000313" key="2">
    <source>
        <dbReference type="Proteomes" id="UP000887565"/>
    </source>
</evidence>